<dbReference type="Pfam" id="PF01547">
    <property type="entry name" value="SBP_bac_1"/>
    <property type="match status" value="1"/>
</dbReference>
<dbReference type="Gene3D" id="3.40.190.10">
    <property type="entry name" value="Periplasmic binding protein-like II"/>
    <property type="match status" value="2"/>
</dbReference>
<dbReference type="InterPro" id="IPR050490">
    <property type="entry name" value="Bact_solute-bd_prot1"/>
</dbReference>
<dbReference type="PANTHER" id="PTHR43649">
    <property type="entry name" value="ARABINOSE-BINDING PROTEIN-RELATED"/>
    <property type="match status" value="1"/>
</dbReference>
<dbReference type="Proteomes" id="UP001183420">
    <property type="component" value="Unassembled WGS sequence"/>
</dbReference>
<dbReference type="PROSITE" id="PS51257">
    <property type="entry name" value="PROKAR_LIPOPROTEIN"/>
    <property type="match status" value="1"/>
</dbReference>
<keyword evidence="2" id="KW-1185">Reference proteome</keyword>
<dbReference type="SUPFAM" id="SSF53850">
    <property type="entry name" value="Periplasmic binding protein-like II"/>
    <property type="match status" value="1"/>
</dbReference>
<evidence type="ECO:0000313" key="2">
    <source>
        <dbReference type="Proteomes" id="UP001183420"/>
    </source>
</evidence>
<accession>A0ABU2LNH9</accession>
<name>A0ABU2LNH9_9ACTN</name>
<gene>
    <name evidence="1" type="ORF">RNC47_12380</name>
</gene>
<comment type="caution">
    <text evidence="1">The sequence shown here is derived from an EMBL/GenBank/DDBJ whole genome shotgun (WGS) entry which is preliminary data.</text>
</comment>
<proteinExistence type="predicted"/>
<protein>
    <submittedName>
        <fullName evidence="1">Extracellular solute-binding protein</fullName>
    </submittedName>
</protein>
<evidence type="ECO:0000313" key="1">
    <source>
        <dbReference type="EMBL" id="MDT0319132.1"/>
    </source>
</evidence>
<sequence length="434" mass="46672">MTSNRRHHWTSARKLAPALLTTGALVLTTAACGGGDSGGGDGGPVTLRLSWWGNDVRQGLTAEAVALFEETHPDITVEQEYADWDSYYDRLTTQLASGDAPDVFATEIRRMGEFATRGALADLSSLVETESLDPEILATGEVEDTLYAIPTGANAFVIMANTTLIEEAGLELPDDTTWTWDDYREFSAQVTEAVGDGTYGTQLSWNDAYLNIYAAQRGESFYEDDQIGMSAETVADWFEYNNQLVESGATPDASLSAEIGNTSVDQSLIATGQGAFGMWWSNQLQAVTTGSGAEIEILRWPQDSGAVSGGQFLQPSMYWNIAESSDQKEAAAELVDFLINDPEAAAILGSDRGLPINSAVREQIAADLPETDQQSLAFIDELSDELADPPSVNPVGAGEIPDMLQRYGEEVNFGRLSPQEAAEAFIDEANSSLG</sequence>
<dbReference type="PANTHER" id="PTHR43649:SF12">
    <property type="entry name" value="DIACETYLCHITOBIOSE BINDING PROTEIN DASA"/>
    <property type="match status" value="1"/>
</dbReference>
<reference evidence="2" key="1">
    <citation type="submission" date="2023-07" db="EMBL/GenBank/DDBJ databases">
        <title>30 novel species of actinomycetes from the DSMZ collection.</title>
        <authorList>
            <person name="Nouioui I."/>
        </authorList>
    </citation>
    <scope>NUCLEOTIDE SEQUENCE [LARGE SCALE GENOMIC DNA]</scope>
    <source>
        <strain evidence="2">DSM 44918</strain>
    </source>
</reference>
<dbReference type="RefSeq" id="WP_311598220.1">
    <property type="nucleotide sequence ID" value="NZ_JAVREM010000011.1"/>
</dbReference>
<dbReference type="EMBL" id="JAVREM010000011">
    <property type="protein sequence ID" value="MDT0319132.1"/>
    <property type="molecule type" value="Genomic_DNA"/>
</dbReference>
<organism evidence="1 2">
    <name type="scientific">Streptomyces millisiae</name>
    <dbReference type="NCBI Taxonomy" id="3075542"/>
    <lineage>
        <taxon>Bacteria</taxon>
        <taxon>Bacillati</taxon>
        <taxon>Actinomycetota</taxon>
        <taxon>Actinomycetes</taxon>
        <taxon>Kitasatosporales</taxon>
        <taxon>Streptomycetaceae</taxon>
        <taxon>Streptomyces</taxon>
    </lineage>
</organism>
<dbReference type="InterPro" id="IPR006059">
    <property type="entry name" value="SBP"/>
</dbReference>